<dbReference type="EMBL" id="JACHJP010000012">
    <property type="protein sequence ID" value="MBB4920074.1"/>
    <property type="molecule type" value="Genomic_DNA"/>
</dbReference>
<comment type="caution">
    <text evidence="4">The sequence shown here is derived from an EMBL/GenBank/DDBJ whole genome shotgun (WGS) entry which is preliminary data.</text>
</comment>
<keyword evidence="2" id="KW-1133">Transmembrane helix</keyword>
<evidence type="ECO:0000313" key="4">
    <source>
        <dbReference type="EMBL" id="MBB4920074.1"/>
    </source>
</evidence>
<evidence type="ECO:0000259" key="3">
    <source>
        <dbReference type="Pfam" id="PF10708"/>
    </source>
</evidence>
<keyword evidence="2" id="KW-0812">Transmembrane</keyword>
<dbReference type="Proteomes" id="UP000552644">
    <property type="component" value="Unassembled WGS sequence"/>
</dbReference>
<feature type="transmembrane region" description="Helical" evidence="2">
    <location>
        <begin position="157"/>
        <end position="180"/>
    </location>
</feature>
<dbReference type="RefSeq" id="WP_184723558.1">
    <property type="nucleotide sequence ID" value="NZ_JACHJP010000012.1"/>
</dbReference>
<protein>
    <recommendedName>
        <fullName evidence="3">DUF2510 domain-containing protein</fullName>
    </recommendedName>
</protein>
<proteinExistence type="predicted"/>
<evidence type="ECO:0000256" key="1">
    <source>
        <dbReference type="SAM" id="MobiDB-lite"/>
    </source>
</evidence>
<evidence type="ECO:0000256" key="2">
    <source>
        <dbReference type="SAM" id="Phobius"/>
    </source>
</evidence>
<feature type="compositionally biased region" description="Low complexity" evidence="1">
    <location>
        <begin position="102"/>
        <end position="114"/>
    </location>
</feature>
<keyword evidence="5" id="KW-1185">Reference proteome</keyword>
<feature type="region of interest" description="Disordered" evidence="1">
    <location>
        <begin position="1"/>
        <end position="149"/>
    </location>
</feature>
<evidence type="ECO:0000313" key="5">
    <source>
        <dbReference type="Proteomes" id="UP000552644"/>
    </source>
</evidence>
<dbReference type="Pfam" id="PF10708">
    <property type="entry name" value="DUF2510"/>
    <property type="match status" value="1"/>
</dbReference>
<dbReference type="AlphaFoldDB" id="A0A7W7QUZ7"/>
<reference evidence="4 5" key="1">
    <citation type="submission" date="2020-08" db="EMBL/GenBank/DDBJ databases">
        <title>Genomic Encyclopedia of Type Strains, Phase III (KMG-III): the genomes of soil and plant-associated and newly described type strains.</title>
        <authorList>
            <person name="Whitman W."/>
        </authorList>
    </citation>
    <scope>NUCLEOTIDE SEQUENCE [LARGE SCALE GENOMIC DNA]</scope>
    <source>
        <strain evidence="4 5">CECT 8840</strain>
    </source>
</reference>
<keyword evidence="2" id="KW-0472">Membrane</keyword>
<feature type="domain" description="DUF2510" evidence="3">
    <location>
        <begin position="7"/>
        <end position="39"/>
    </location>
</feature>
<gene>
    <name evidence="4" type="ORF">FHS44_007218</name>
</gene>
<feature type="compositionally biased region" description="Pro residues" evidence="1">
    <location>
        <begin position="55"/>
        <end position="68"/>
    </location>
</feature>
<feature type="compositionally biased region" description="Pro residues" evidence="1">
    <location>
        <begin position="90"/>
        <end position="101"/>
    </location>
</feature>
<accession>A0A7W7QUZ7</accession>
<dbReference type="InterPro" id="IPR018929">
    <property type="entry name" value="DUF2510"/>
</dbReference>
<organism evidence="4 5">
    <name type="scientific">Streptosporangium saharense</name>
    <dbReference type="NCBI Taxonomy" id="1706840"/>
    <lineage>
        <taxon>Bacteria</taxon>
        <taxon>Bacillati</taxon>
        <taxon>Actinomycetota</taxon>
        <taxon>Actinomycetes</taxon>
        <taxon>Streptosporangiales</taxon>
        <taxon>Streptosporangiaceae</taxon>
        <taxon>Streptosporangium</taxon>
    </lineage>
</organism>
<feature type="compositionally biased region" description="Low complexity" evidence="1">
    <location>
        <begin position="69"/>
        <end position="80"/>
    </location>
</feature>
<feature type="region of interest" description="Disordered" evidence="1">
    <location>
        <begin position="184"/>
        <end position="241"/>
    </location>
</feature>
<sequence length="407" mass="43103">MTTQTPAGWYPDPYGSPLLRWWDGNQWTDATHPRDTAPQGQAVPLPQPTGQTGPFPQPAAPPPVPPPSSSADPSGPSVPVRPAGSQTGPFAPPTGPQPGPPAGEAGQAAQWNGAQGQGPQGQTPWWGGGSPGGNTMQLPAAGYGLPSGAPPRKNSPWPWILGGGGVVILVVVVVVAAMFLMNPSGRPTADDSTVPPVIPTQEPTTSPSAPEFTEPPQETPQPGRSELPRPQNGRIEDPVSGMSYAYPGSSWQLPANLGSDPLGFTWTSGTLAVAQEDYDGKGNRWLGNILTGELPDKYGYDGVPSMRGIAATLLHATESAYYSPEHERKIVKDEAIKVSGKDGWLFMFDLDFSKQSEANGWKWKKERAAFVIVDRGEGRKPALMYISIPDNLDTSLADRVIKSLKVS</sequence>
<feature type="compositionally biased region" description="Low complexity" evidence="1">
    <location>
        <begin position="210"/>
        <end position="222"/>
    </location>
</feature>
<name>A0A7W7QUZ7_9ACTN</name>